<accession>R7S668</accession>
<name>R7S668_TRAVS</name>
<gene>
    <name evidence="1" type="ORF">TRAVEDRAFT_54719</name>
</gene>
<dbReference type="GeneID" id="19417512"/>
<dbReference type="KEGG" id="tvs:TRAVEDRAFT_54719"/>
<dbReference type="EMBL" id="JH711900">
    <property type="protein sequence ID" value="EIW51261.1"/>
    <property type="molecule type" value="Genomic_DNA"/>
</dbReference>
<dbReference type="RefSeq" id="XP_008045853.1">
    <property type="nucleotide sequence ID" value="XM_008047662.1"/>
</dbReference>
<dbReference type="Proteomes" id="UP000054317">
    <property type="component" value="Unassembled WGS sequence"/>
</dbReference>
<evidence type="ECO:0000313" key="1">
    <source>
        <dbReference type="EMBL" id="EIW51261.1"/>
    </source>
</evidence>
<evidence type="ECO:0000313" key="2">
    <source>
        <dbReference type="Proteomes" id="UP000054317"/>
    </source>
</evidence>
<reference evidence="2" key="1">
    <citation type="journal article" date="2012" name="Science">
        <title>The Paleozoic origin of enzymatic lignin decomposition reconstructed from 31 fungal genomes.</title>
        <authorList>
            <person name="Floudas D."/>
            <person name="Binder M."/>
            <person name="Riley R."/>
            <person name="Barry K."/>
            <person name="Blanchette R.A."/>
            <person name="Henrissat B."/>
            <person name="Martinez A.T."/>
            <person name="Otillar R."/>
            <person name="Spatafora J.W."/>
            <person name="Yadav J.S."/>
            <person name="Aerts A."/>
            <person name="Benoit I."/>
            <person name="Boyd A."/>
            <person name="Carlson A."/>
            <person name="Copeland A."/>
            <person name="Coutinho P.M."/>
            <person name="de Vries R.P."/>
            <person name="Ferreira P."/>
            <person name="Findley K."/>
            <person name="Foster B."/>
            <person name="Gaskell J."/>
            <person name="Glotzer D."/>
            <person name="Gorecki P."/>
            <person name="Heitman J."/>
            <person name="Hesse C."/>
            <person name="Hori C."/>
            <person name="Igarashi K."/>
            <person name="Jurgens J.A."/>
            <person name="Kallen N."/>
            <person name="Kersten P."/>
            <person name="Kohler A."/>
            <person name="Kuees U."/>
            <person name="Kumar T.K.A."/>
            <person name="Kuo A."/>
            <person name="LaButti K."/>
            <person name="Larrondo L.F."/>
            <person name="Lindquist E."/>
            <person name="Ling A."/>
            <person name="Lombard V."/>
            <person name="Lucas S."/>
            <person name="Lundell T."/>
            <person name="Martin R."/>
            <person name="McLaughlin D.J."/>
            <person name="Morgenstern I."/>
            <person name="Morin E."/>
            <person name="Murat C."/>
            <person name="Nagy L.G."/>
            <person name="Nolan M."/>
            <person name="Ohm R.A."/>
            <person name="Patyshakuliyeva A."/>
            <person name="Rokas A."/>
            <person name="Ruiz-Duenas F.J."/>
            <person name="Sabat G."/>
            <person name="Salamov A."/>
            <person name="Samejima M."/>
            <person name="Schmutz J."/>
            <person name="Slot J.C."/>
            <person name="St John F."/>
            <person name="Stenlid J."/>
            <person name="Sun H."/>
            <person name="Sun S."/>
            <person name="Syed K."/>
            <person name="Tsang A."/>
            <person name="Wiebenga A."/>
            <person name="Young D."/>
            <person name="Pisabarro A."/>
            <person name="Eastwood D.C."/>
            <person name="Martin F."/>
            <person name="Cullen D."/>
            <person name="Grigoriev I.V."/>
            <person name="Hibbett D.S."/>
        </authorList>
    </citation>
    <scope>NUCLEOTIDE SEQUENCE [LARGE SCALE GENOMIC DNA]</scope>
    <source>
        <strain evidence="2">FP-101664</strain>
    </source>
</reference>
<keyword evidence="2" id="KW-1185">Reference proteome</keyword>
<sequence length="128" mass="13676">MPLAETVPGLRPPPAHVVRPLLASRASKAAHDDFWRGLQLVWHALARRSPDPAPISRPPSSAICRALSKRSLPVLCSALSLPLSPPFLCPRPSSVPARPPSPLALRPLGPSYPADLHAFSPACSRIHS</sequence>
<proteinExistence type="predicted"/>
<organism evidence="1 2">
    <name type="scientific">Trametes versicolor (strain FP-101664)</name>
    <name type="common">White-rot fungus</name>
    <name type="synonym">Coriolus versicolor</name>
    <dbReference type="NCBI Taxonomy" id="717944"/>
    <lineage>
        <taxon>Eukaryota</taxon>
        <taxon>Fungi</taxon>
        <taxon>Dikarya</taxon>
        <taxon>Basidiomycota</taxon>
        <taxon>Agaricomycotina</taxon>
        <taxon>Agaricomycetes</taxon>
        <taxon>Polyporales</taxon>
        <taxon>Polyporaceae</taxon>
        <taxon>Trametes</taxon>
    </lineage>
</organism>
<protein>
    <submittedName>
        <fullName evidence="1">Uncharacterized protein</fullName>
    </submittedName>
</protein>
<dbReference type="AlphaFoldDB" id="R7S668"/>